<proteinExistence type="predicted"/>
<reference evidence="1 2" key="1">
    <citation type="submission" date="2015-12" db="EMBL/GenBank/DDBJ databases">
        <title>Draft genome of the nematode, Onchocerca flexuosa.</title>
        <authorList>
            <person name="Mitreva M."/>
        </authorList>
    </citation>
    <scope>NUCLEOTIDE SEQUENCE [LARGE SCALE GENOMIC DNA]</scope>
    <source>
        <strain evidence="1">Red Deer</strain>
    </source>
</reference>
<evidence type="ECO:0000313" key="1">
    <source>
        <dbReference type="EMBL" id="OZC09535.1"/>
    </source>
</evidence>
<dbReference type="Proteomes" id="UP000242913">
    <property type="component" value="Unassembled WGS sequence"/>
</dbReference>
<dbReference type="EMBL" id="KZ269993">
    <property type="protein sequence ID" value="OZC09535.1"/>
    <property type="molecule type" value="Genomic_DNA"/>
</dbReference>
<name>A0A238BXP0_9BILA</name>
<dbReference type="AlphaFoldDB" id="A0A238BXP0"/>
<organism evidence="1 2">
    <name type="scientific">Onchocerca flexuosa</name>
    <dbReference type="NCBI Taxonomy" id="387005"/>
    <lineage>
        <taxon>Eukaryota</taxon>
        <taxon>Metazoa</taxon>
        <taxon>Ecdysozoa</taxon>
        <taxon>Nematoda</taxon>
        <taxon>Chromadorea</taxon>
        <taxon>Rhabditida</taxon>
        <taxon>Spirurina</taxon>
        <taxon>Spiruromorpha</taxon>
        <taxon>Filarioidea</taxon>
        <taxon>Onchocercidae</taxon>
        <taxon>Onchocerca</taxon>
    </lineage>
</organism>
<sequence length="172" mass="19143">MPAMVITMKNKEESVDRIHLKRDGSPCWEIFGACQVVSSPTTSNNKMVLRDPVPLSLRSEGWIGTCLGCAVCVYRPIGAGEFDDRRLTRTATLCYAACLPSALPLVRLQLVNNSRNRLTTTTTTMYPSSCPDFFPSPKPLITIMNGWIACGKIFGNLMSTSHSNENHYWPRK</sequence>
<accession>A0A238BXP0</accession>
<gene>
    <name evidence="1" type="ORF">X798_03493</name>
</gene>
<protein>
    <submittedName>
        <fullName evidence="1">Uncharacterized protein</fullName>
    </submittedName>
</protein>
<evidence type="ECO:0000313" key="2">
    <source>
        <dbReference type="Proteomes" id="UP000242913"/>
    </source>
</evidence>
<keyword evidence="2" id="KW-1185">Reference proteome</keyword>